<feature type="transmembrane region" description="Helical" evidence="1">
    <location>
        <begin position="381"/>
        <end position="402"/>
    </location>
</feature>
<feature type="transmembrane region" description="Helical" evidence="1">
    <location>
        <begin position="226"/>
        <end position="246"/>
    </location>
</feature>
<feature type="transmembrane region" description="Helical" evidence="1">
    <location>
        <begin position="15"/>
        <end position="35"/>
    </location>
</feature>
<evidence type="ECO:0000313" key="4">
    <source>
        <dbReference type="Proteomes" id="UP001595453"/>
    </source>
</evidence>
<keyword evidence="1" id="KW-0812">Transmembrane</keyword>
<dbReference type="RefSeq" id="WP_377119663.1">
    <property type="nucleotide sequence ID" value="NZ_JBHRSD010000001.1"/>
</dbReference>
<dbReference type="SUPFAM" id="SSF55486">
    <property type="entry name" value="Metalloproteases ('zincins'), catalytic domain"/>
    <property type="match status" value="1"/>
</dbReference>
<evidence type="ECO:0000256" key="1">
    <source>
        <dbReference type="SAM" id="Phobius"/>
    </source>
</evidence>
<evidence type="ECO:0000313" key="3">
    <source>
        <dbReference type="EMBL" id="MFC3030947.1"/>
    </source>
</evidence>
<gene>
    <name evidence="3" type="ORF">ACFOEE_00180</name>
</gene>
<keyword evidence="1" id="KW-1133">Transmembrane helix</keyword>
<feature type="transmembrane region" description="Helical" evidence="1">
    <location>
        <begin position="92"/>
        <end position="115"/>
    </location>
</feature>
<accession>A0ABV7CEV7</accession>
<feature type="transmembrane region" description="Helical" evidence="1">
    <location>
        <begin position="162"/>
        <end position="181"/>
    </location>
</feature>
<proteinExistence type="predicted"/>
<feature type="domain" description="Peptidase M1 membrane alanine aminopeptidase" evidence="2">
    <location>
        <begin position="833"/>
        <end position="1021"/>
    </location>
</feature>
<dbReference type="InterPro" id="IPR014782">
    <property type="entry name" value="Peptidase_M1_dom"/>
</dbReference>
<feature type="transmembrane region" description="Helical" evidence="1">
    <location>
        <begin position="333"/>
        <end position="351"/>
    </location>
</feature>
<feature type="transmembrane region" description="Helical" evidence="1">
    <location>
        <begin position="288"/>
        <end position="306"/>
    </location>
</feature>
<name>A0ABV7CEV7_9GAMM</name>
<feature type="transmembrane region" description="Helical" evidence="1">
    <location>
        <begin position="495"/>
        <end position="517"/>
    </location>
</feature>
<feature type="transmembrane region" description="Helical" evidence="1">
    <location>
        <begin position="414"/>
        <end position="436"/>
    </location>
</feature>
<feature type="transmembrane region" description="Helical" evidence="1">
    <location>
        <begin position="443"/>
        <end position="465"/>
    </location>
</feature>
<feature type="transmembrane region" description="Helical" evidence="1">
    <location>
        <begin position="135"/>
        <end position="155"/>
    </location>
</feature>
<dbReference type="Gene3D" id="1.10.390.10">
    <property type="entry name" value="Neutral Protease Domain 2"/>
    <property type="match status" value="1"/>
</dbReference>
<dbReference type="InterPro" id="IPR027268">
    <property type="entry name" value="Peptidase_M4/M1_CTD_sf"/>
</dbReference>
<dbReference type="Proteomes" id="UP001595453">
    <property type="component" value="Unassembled WGS sequence"/>
</dbReference>
<protein>
    <submittedName>
        <fullName evidence="3">M1 family aminopeptidase</fullName>
    </submittedName>
</protein>
<keyword evidence="3" id="KW-0031">Aminopeptidase</keyword>
<keyword evidence="3" id="KW-0378">Hydrolase</keyword>
<feature type="transmembrane region" description="Helical" evidence="1">
    <location>
        <begin position="529"/>
        <end position="547"/>
    </location>
</feature>
<evidence type="ECO:0000259" key="2">
    <source>
        <dbReference type="Pfam" id="PF01433"/>
    </source>
</evidence>
<dbReference type="Pfam" id="PF01433">
    <property type="entry name" value="Peptidase_M1"/>
    <property type="match status" value="1"/>
</dbReference>
<organism evidence="3 4">
    <name type="scientific">Pseudoalteromonas fenneropenaei</name>
    <dbReference type="NCBI Taxonomy" id="1737459"/>
    <lineage>
        <taxon>Bacteria</taxon>
        <taxon>Pseudomonadati</taxon>
        <taxon>Pseudomonadota</taxon>
        <taxon>Gammaproteobacteria</taxon>
        <taxon>Alteromonadales</taxon>
        <taxon>Pseudoalteromonadaceae</taxon>
        <taxon>Pseudoalteromonas</taxon>
    </lineage>
</organism>
<sequence length="1048" mass="118896">MLICNEWRLIIRQKLFWLAMVLEMGFAVSLSSGLYVGQVEPLPQLFLIAMTLVMLSLPMLTAVFAVILMLRDSDHHMQELVAVTATPLRKRLWARFLALVSATAVVLLLGMLVLLWRASSQEAFAWHWLNMLMQFYIWLVLPVVLLLSALMLWLCQKTTNQSLIYVVCGGFLVGYLMLAGMTGSPVLAGSKIVNENLYQLMLWGDPYGFTAVVAQLKSKMWFNLPYLWFSRGVELLLTVVLLRLATRSHCSKERLKQPQAKPPLHSKAYSYQQATPWRALFTLGLKQLLLQRLTVVLLLLWLVFIANEELSGMAYVEAMMRVDATSIDTLNRVMFDFVPVAGVLLIALWSWQLRGLAQRQGMAELQAVCPLHNRQLIFPQVAVLWVMVLLLLVLCALISVILEWLNHSVISVRHYAVQLFYSGLPLLVIAVIFTAIMQIFRHVYLATLLVVVLLVVKFTPVTSYFNLTHTLWNIAAAPLQAPDTFWGFTASQGVYWPYMGFWLLVAAAALLMALWLSHRGTTYRTTKEAKYKWLSMMLILLTVSYGFQLHEALKAQHPLTNSTLRADWQAEYERQFKAWATKPQPSLVQVDADVAFYPQAQRAELTLQYHLLNRSDVAIAELLVGQFAQPSAAKYQLSGVVSDTYYPSLQHHVLRLKNPIQPGEQLSLQVSIAYQQPNLWPIRSHHMVTPMFSYLRSVPLLPVVGYQPEYQLHDADLRAEQGLTALPKGLPSERFKDQQTDGVYPFIQFNTTVSTELDQVAVAQGELKRHWQQQGRAFFRYETQQAIRGIPAWFSVRQKAKLHHVQGVDIALYADSSPATDTLLMAAVNDTLAWFHRHIAPYRGKRLNIIQMPDLGATGYALPQVMLLTNKATFRAFMTPTAGFDQRYRRTVHETAHQWFGHDLGSGVVGDSAFLIESMAKYVELVIIEQQQGKQAMQALVEYEYQRFWQAQRTQLQSTVALVDATENHDLYSRATLVFALLRRALGDEVIVRALQQLWSQHAYPNTPASAMDFVRALLAAAPAPQRPLIDTLLLGTDLSLLENTTEE</sequence>
<keyword evidence="3" id="KW-0645">Protease</keyword>
<keyword evidence="1" id="KW-0472">Membrane</keyword>
<dbReference type="EMBL" id="JBHRSD010000001">
    <property type="protein sequence ID" value="MFC3030947.1"/>
    <property type="molecule type" value="Genomic_DNA"/>
</dbReference>
<comment type="caution">
    <text evidence="3">The sequence shown here is derived from an EMBL/GenBank/DDBJ whole genome shotgun (WGS) entry which is preliminary data.</text>
</comment>
<dbReference type="GO" id="GO:0004177">
    <property type="term" value="F:aminopeptidase activity"/>
    <property type="evidence" value="ECO:0007669"/>
    <property type="project" value="UniProtKB-KW"/>
</dbReference>
<feature type="transmembrane region" description="Helical" evidence="1">
    <location>
        <begin position="47"/>
        <end position="71"/>
    </location>
</feature>
<keyword evidence="4" id="KW-1185">Reference proteome</keyword>
<reference evidence="4" key="1">
    <citation type="journal article" date="2019" name="Int. J. Syst. Evol. Microbiol.">
        <title>The Global Catalogue of Microorganisms (GCM) 10K type strain sequencing project: providing services to taxonomists for standard genome sequencing and annotation.</title>
        <authorList>
            <consortium name="The Broad Institute Genomics Platform"/>
            <consortium name="The Broad Institute Genome Sequencing Center for Infectious Disease"/>
            <person name="Wu L."/>
            <person name="Ma J."/>
        </authorList>
    </citation>
    <scope>NUCLEOTIDE SEQUENCE [LARGE SCALE GENOMIC DNA]</scope>
    <source>
        <strain evidence="4">KCTC 42730</strain>
    </source>
</reference>